<feature type="transmembrane region" description="Helical" evidence="1">
    <location>
        <begin position="37"/>
        <end position="61"/>
    </location>
</feature>
<dbReference type="SMART" id="SM00267">
    <property type="entry name" value="GGDEF"/>
    <property type="match status" value="1"/>
</dbReference>
<feature type="transmembrane region" description="Helical" evidence="1">
    <location>
        <begin position="143"/>
        <end position="163"/>
    </location>
</feature>
<dbReference type="NCBIfam" id="TIGR00254">
    <property type="entry name" value="GGDEF"/>
    <property type="match status" value="1"/>
</dbReference>
<keyword evidence="1" id="KW-0812">Transmembrane</keyword>
<feature type="transmembrane region" description="Helical" evidence="1">
    <location>
        <begin position="108"/>
        <end position="131"/>
    </location>
</feature>
<proteinExistence type="predicted"/>
<keyword evidence="3" id="KW-0808">Transferase</keyword>
<dbReference type="PANTHER" id="PTHR45138:SF9">
    <property type="entry name" value="DIGUANYLATE CYCLASE DGCM-RELATED"/>
    <property type="match status" value="1"/>
</dbReference>
<dbReference type="InterPro" id="IPR029787">
    <property type="entry name" value="Nucleotide_cyclase"/>
</dbReference>
<dbReference type="InterPro" id="IPR000160">
    <property type="entry name" value="GGDEF_dom"/>
</dbReference>
<feature type="domain" description="GGDEF" evidence="2">
    <location>
        <begin position="249"/>
        <end position="373"/>
    </location>
</feature>
<dbReference type="GO" id="GO:0043709">
    <property type="term" value="P:cell adhesion involved in single-species biofilm formation"/>
    <property type="evidence" value="ECO:0007669"/>
    <property type="project" value="TreeGrafter"/>
</dbReference>
<dbReference type="Proteomes" id="UP001431532">
    <property type="component" value="Unassembled WGS sequence"/>
</dbReference>
<feature type="transmembrane region" description="Helical" evidence="1">
    <location>
        <begin position="6"/>
        <end position="25"/>
    </location>
</feature>
<dbReference type="CDD" id="cd01949">
    <property type="entry name" value="GGDEF"/>
    <property type="match status" value="1"/>
</dbReference>
<dbReference type="PANTHER" id="PTHR45138">
    <property type="entry name" value="REGULATORY COMPONENTS OF SENSORY TRANSDUCTION SYSTEM"/>
    <property type="match status" value="1"/>
</dbReference>
<comment type="caution">
    <text evidence="3">The sequence shown here is derived from an EMBL/GenBank/DDBJ whole genome shotgun (WGS) entry which is preliminary data.</text>
</comment>
<dbReference type="InterPro" id="IPR050469">
    <property type="entry name" value="Diguanylate_Cyclase"/>
</dbReference>
<dbReference type="Pfam" id="PF00990">
    <property type="entry name" value="GGDEF"/>
    <property type="match status" value="1"/>
</dbReference>
<feature type="transmembrane region" description="Helical" evidence="1">
    <location>
        <begin position="73"/>
        <end position="96"/>
    </location>
</feature>
<keyword evidence="1" id="KW-1133">Transmembrane helix</keyword>
<evidence type="ECO:0000259" key="2">
    <source>
        <dbReference type="PROSITE" id="PS50887"/>
    </source>
</evidence>
<evidence type="ECO:0000256" key="1">
    <source>
        <dbReference type="SAM" id="Phobius"/>
    </source>
</evidence>
<dbReference type="EMBL" id="JASCXW010000005">
    <property type="protein sequence ID" value="MDI6452439.1"/>
    <property type="molecule type" value="Genomic_DNA"/>
</dbReference>
<dbReference type="GO" id="GO:0052621">
    <property type="term" value="F:diguanylate cyclase activity"/>
    <property type="evidence" value="ECO:0007669"/>
    <property type="project" value="UniProtKB-EC"/>
</dbReference>
<feature type="transmembrane region" description="Helical" evidence="1">
    <location>
        <begin position="175"/>
        <end position="192"/>
    </location>
</feature>
<dbReference type="InterPro" id="IPR043128">
    <property type="entry name" value="Rev_trsase/Diguanyl_cyclase"/>
</dbReference>
<dbReference type="EC" id="2.7.7.65" evidence="3"/>
<accession>A0AAW6U9V7</accession>
<gene>
    <name evidence="3" type="ORF">QJ521_02575</name>
</gene>
<dbReference type="AlphaFoldDB" id="A0AAW6U9V7"/>
<dbReference type="GO" id="GO:0005886">
    <property type="term" value="C:plasma membrane"/>
    <property type="evidence" value="ECO:0007669"/>
    <property type="project" value="TreeGrafter"/>
</dbReference>
<keyword evidence="4" id="KW-1185">Reference proteome</keyword>
<feature type="transmembrane region" description="Helical" evidence="1">
    <location>
        <begin position="198"/>
        <end position="216"/>
    </location>
</feature>
<dbReference type="Gene3D" id="3.30.70.270">
    <property type="match status" value="1"/>
</dbReference>
<sequence length="373" mass="43146">MGVFLKIDINLISIFMLSLVFLIAYRRLDRSDTLNRLYLYTVVAIIFGLLIEAATVVMNGVNIPWLIFVNNGFHAVLFIVAPILSCLWYFLLRNFISVKVKVTKQQKILLFIPVALNLVLSLLSPFFDFYFNISQTNVYARGSWFMISIIIIYFYLILGIIHVITHRKNIITTEYYLLIAFGFLPIMGGIGQGLIYGILLMWSSAAFALIIVYIYLQERLIHLDNLTGAWTRKSFIYYMNKKLNQRKIEPFGGIYFDIDDLKKINDNYGHLEGDFAISEIVKRVKGIMYDGEIIARLGGDEFVIITNDNSEKRLKSLAEDIDFSLSVFNENSDKAYQLSCSYGTGVFNDEFKSVDQFLRYIDYKMYLNKKNNH</sequence>
<dbReference type="SUPFAM" id="SSF55073">
    <property type="entry name" value="Nucleotide cyclase"/>
    <property type="match status" value="1"/>
</dbReference>
<dbReference type="RefSeq" id="WP_282838854.1">
    <property type="nucleotide sequence ID" value="NZ_JASCXW010000005.1"/>
</dbReference>
<organism evidence="3 4">
    <name type="scientific">Peloplasma aerotolerans</name>
    <dbReference type="NCBI Taxonomy" id="3044389"/>
    <lineage>
        <taxon>Bacteria</taxon>
        <taxon>Bacillati</taxon>
        <taxon>Mycoplasmatota</taxon>
        <taxon>Mollicutes</taxon>
        <taxon>Acholeplasmatales</taxon>
        <taxon>Acholeplasmataceae</taxon>
        <taxon>Peloplasma</taxon>
    </lineage>
</organism>
<protein>
    <submittedName>
        <fullName evidence="3">GGDEF domain-containing protein</fullName>
        <ecNumber evidence="3">2.7.7.65</ecNumber>
    </submittedName>
</protein>
<name>A0AAW6U9V7_9MOLU</name>
<keyword evidence="3" id="KW-0548">Nucleotidyltransferase</keyword>
<evidence type="ECO:0000313" key="3">
    <source>
        <dbReference type="EMBL" id="MDI6452439.1"/>
    </source>
</evidence>
<reference evidence="3" key="1">
    <citation type="submission" date="2023-05" db="EMBL/GenBank/DDBJ databases">
        <title>Mariniplasma microaerophilum sp. nov., a novel anaerobic mollicute isolated from terrestrial mud volcano, Taman Peninsula, Russia.</title>
        <authorList>
            <person name="Khomyakova M.A."/>
            <person name="Merkel A.Y."/>
            <person name="Slobodkin A.I."/>
        </authorList>
    </citation>
    <scope>NUCLEOTIDE SEQUENCE</scope>
    <source>
        <strain evidence="3">M4Ah</strain>
    </source>
</reference>
<evidence type="ECO:0000313" key="4">
    <source>
        <dbReference type="Proteomes" id="UP001431532"/>
    </source>
</evidence>
<dbReference type="GO" id="GO:1902201">
    <property type="term" value="P:negative regulation of bacterial-type flagellum-dependent cell motility"/>
    <property type="evidence" value="ECO:0007669"/>
    <property type="project" value="TreeGrafter"/>
</dbReference>
<keyword evidence="1" id="KW-0472">Membrane</keyword>
<dbReference type="PROSITE" id="PS50887">
    <property type="entry name" value="GGDEF"/>
    <property type="match status" value="1"/>
</dbReference>